<reference evidence="1" key="1">
    <citation type="submission" date="2020-12" db="EMBL/GenBank/DDBJ databases">
        <authorList>
            <person name="Iha C."/>
        </authorList>
    </citation>
    <scope>NUCLEOTIDE SEQUENCE</scope>
</reference>
<dbReference type="AlphaFoldDB" id="A0A8S1JEZ0"/>
<dbReference type="InterPro" id="IPR032710">
    <property type="entry name" value="NTF2-like_dom_sf"/>
</dbReference>
<dbReference type="SUPFAM" id="SSF54427">
    <property type="entry name" value="NTF2-like"/>
    <property type="match status" value="1"/>
</dbReference>
<comment type="caution">
    <text evidence="1">The sequence shown here is derived from an EMBL/GenBank/DDBJ whole genome shotgun (WGS) entry which is preliminary data.</text>
</comment>
<gene>
    <name evidence="1" type="ORF">OSTQU699_LOCUS10275</name>
</gene>
<dbReference type="OrthoDB" id="348976at2759"/>
<evidence type="ECO:0000313" key="1">
    <source>
        <dbReference type="EMBL" id="CAD7704920.1"/>
    </source>
</evidence>
<accession>A0A8S1JEZ0</accession>
<dbReference type="Proteomes" id="UP000708148">
    <property type="component" value="Unassembled WGS sequence"/>
</dbReference>
<evidence type="ECO:0000313" key="2">
    <source>
        <dbReference type="Proteomes" id="UP000708148"/>
    </source>
</evidence>
<protein>
    <submittedName>
        <fullName evidence="1">Uncharacterized protein</fullName>
    </submittedName>
</protein>
<dbReference type="Pfam" id="PF10184">
    <property type="entry name" value="DUF2358"/>
    <property type="match status" value="1"/>
</dbReference>
<proteinExistence type="predicted"/>
<dbReference type="InterPro" id="IPR018790">
    <property type="entry name" value="DUF2358"/>
</dbReference>
<sequence length="234" mass="25067">MAGDAKPAAVRPSVARAGQHALLGASAAVHLPKRRSRSGVRVRCDAQGSACAPDRRRLLLCGLPSLCLWGAASAATAVELAPLGKVERLGGEKRNGISIEELKDVLAADLGERQYFVTGNLTPEVFADDCRFTDPTNDTVGLNRYVKALDLLFDDKRSSVTLKSIKVSSPTTIEAQFTLAGYLKFPWNPRIPPVDGTVTYTTNENGIIKLQDQVWSISSLDAIAQSFTPTAGTQ</sequence>
<dbReference type="PANTHER" id="PTHR34123:SF3">
    <property type="entry name" value="SNOAL-LIKE DOMAIN-CONTAINING PROTEIN"/>
    <property type="match status" value="1"/>
</dbReference>
<keyword evidence="2" id="KW-1185">Reference proteome</keyword>
<dbReference type="PANTHER" id="PTHR34123">
    <property type="entry name" value="OS04G0578200 PROTEIN"/>
    <property type="match status" value="1"/>
</dbReference>
<dbReference type="EMBL" id="CAJHUC010002973">
    <property type="protein sequence ID" value="CAD7704920.1"/>
    <property type="molecule type" value="Genomic_DNA"/>
</dbReference>
<name>A0A8S1JEZ0_9CHLO</name>
<organism evidence="1 2">
    <name type="scientific">Ostreobium quekettii</name>
    <dbReference type="NCBI Taxonomy" id="121088"/>
    <lineage>
        <taxon>Eukaryota</taxon>
        <taxon>Viridiplantae</taxon>
        <taxon>Chlorophyta</taxon>
        <taxon>core chlorophytes</taxon>
        <taxon>Ulvophyceae</taxon>
        <taxon>TCBD clade</taxon>
        <taxon>Bryopsidales</taxon>
        <taxon>Ostreobineae</taxon>
        <taxon>Ostreobiaceae</taxon>
        <taxon>Ostreobium</taxon>
    </lineage>
</organism>